<dbReference type="GO" id="GO:0000976">
    <property type="term" value="F:transcription cis-regulatory region binding"/>
    <property type="evidence" value="ECO:0007669"/>
    <property type="project" value="TreeGrafter"/>
</dbReference>
<comment type="subunit">
    <text evidence="7">Forms oligomers.</text>
</comment>
<dbReference type="CDD" id="cd16321">
    <property type="entry name" value="MraZ_C"/>
    <property type="match status" value="1"/>
</dbReference>
<gene>
    <name evidence="7" type="primary">mraZ</name>
    <name evidence="9" type="ORF">IAC87_01260</name>
</gene>
<keyword evidence="4 7" id="KW-0805">Transcription regulation</keyword>
<dbReference type="InterPro" id="IPR037914">
    <property type="entry name" value="SpoVT-AbrB_sf"/>
</dbReference>
<feature type="domain" description="SpoVT-AbrB" evidence="8">
    <location>
        <begin position="7"/>
        <end position="54"/>
    </location>
</feature>
<dbReference type="GO" id="GO:0009295">
    <property type="term" value="C:nucleoid"/>
    <property type="evidence" value="ECO:0007669"/>
    <property type="project" value="UniProtKB-SubCell"/>
</dbReference>
<keyword evidence="6 7" id="KW-0804">Transcription</keyword>
<dbReference type="Gene3D" id="3.40.1550.20">
    <property type="entry name" value="Transcriptional regulator MraZ domain"/>
    <property type="match status" value="1"/>
</dbReference>
<evidence type="ECO:0000256" key="1">
    <source>
        <dbReference type="ARBA" id="ARBA00013860"/>
    </source>
</evidence>
<name>A0A9D9NPM0_9BACT</name>
<protein>
    <recommendedName>
        <fullName evidence="1 7">Transcriptional regulator MraZ</fullName>
    </recommendedName>
</protein>
<evidence type="ECO:0000256" key="5">
    <source>
        <dbReference type="ARBA" id="ARBA00023125"/>
    </source>
</evidence>
<dbReference type="PROSITE" id="PS51740">
    <property type="entry name" value="SPOVT_ABRB"/>
    <property type="match status" value="2"/>
</dbReference>
<dbReference type="SUPFAM" id="SSF89447">
    <property type="entry name" value="AbrB/MazE/MraZ-like"/>
    <property type="match status" value="1"/>
</dbReference>
<dbReference type="EMBL" id="JADILY010000021">
    <property type="protein sequence ID" value="MBO8481157.1"/>
    <property type="molecule type" value="Genomic_DNA"/>
</dbReference>
<reference evidence="9" key="1">
    <citation type="submission" date="2020-10" db="EMBL/GenBank/DDBJ databases">
        <authorList>
            <person name="Gilroy R."/>
        </authorList>
    </citation>
    <scope>NUCLEOTIDE SEQUENCE</scope>
    <source>
        <strain evidence="9">B3-2255</strain>
    </source>
</reference>
<dbReference type="InterPro" id="IPR035642">
    <property type="entry name" value="MraZ_N"/>
</dbReference>
<keyword evidence="5 7" id="KW-0238">DNA-binding</keyword>
<dbReference type="GO" id="GO:0003700">
    <property type="term" value="F:DNA-binding transcription factor activity"/>
    <property type="evidence" value="ECO:0007669"/>
    <property type="project" value="UniProtKB-UniRule"/>
</dbReference>
<accession>A0A9D9NPM0</accession>
<dbReference type="InterPro" id="IPR007159">
    <property type="entry name" value="SpoVT-AbrB_dom"/>
</dbReference>
<dbReference type="Proteomes" id="UP000823772">
    <property type="component" value="Unassembled WGS sequence"/>
</dbReference>
<dbReference type="PANTHER" id="PTHR34701">
    <property type="entry name" value="TRANSCRIPTIONAL REGULATOR MRAZ"/>
    <property type="match status" value="1"/>
</dbReference>
<evidence type="ECO:0000259" key="8">
    <source>
        <dbReference type="PROSITE" id="PS51740"/>
    </source>
</evidence>
<evidence type="ECO:0000313" key="10">
    <source>
        <dbReference type="Proteomes" id="UP000823772"/>
    </source>
</evidence>
<proteinExistence type="inferred from homology"/>
<evidence type="ECO:0000256" key="3">
    <source>
        <dbReference type="ARBA" id="ARBA00022737"/>
    </source>
</evidence>
<feature type="domain" description="SpoVT-AbrB" evidence="8">
    <location>
        <begin position="85"/>
        <end position="128"/>
    </location>
</feature>
<sequence length="150" mass="17425">MIKFIGEYKVKLDDKGRLVFPSPFKNLVSGQKPCLFVVKKDIFAECLEMYAYEEWERQSEKVRSMLNPFNREHAEFWRAYTRNRAVVEPDPKLGRITIPKKLLETIGVDKEVVFSGNDDKIEIWAAEKYESSNISEERFVSLAGKISGQI</sequence>
<comment type="subcellular location">
    <subcellularLocation>
        <location evidence="7">Cytoplasm</location>
        <location evidence="7">Nucleoid</location>
    </subcellularLocation>
</comment>
<organism evidence="9 10">
    <name type="scientific">Candidatus Merdivivens faecigallinarum</name>
    <dbReference type="NCBI Taxonomy" id="2840871"/>
    <lineage>
        <taxon>Bacteria</taxon>
        <taxon>Pseudomonadati</taxon>
        <taxon>Bacteroidota</taxon>
        <taxon>Bacteroidia</taxon>
        <taxon>Bacteroidales</taxon>
        <taxon>Muribaculaceae</taxon>
        <taxon>Muribaculaceae incertae sedis</taxon>
        <taxon>Candidatus Merdivivens</taxon>
    </lineage>
</organism>
<comment type="similarity">
    <text evidence="7">Belongs to the MraZ family.</text>
</comment>
<evidence type="ECO:0000256" key="6">
    <source>
        <dbReference type="ARBA" id="ARBA00023163"/>
    </source>
</evidence>
<keyword evidence="3" id="KW-0677">Repeat</keyword>
<dbReference type="GO" id="GO:2000143">
    <property type="term" value="P:negative regulation of DNA-templated transcription initiation"/>
    <property type="evidence" value="ECO:0007669"/>
    <property type="project" value="TreeGrafter"/>
</dbReference>
<dbReference type="InterPro" id="IPR038619">
    <property type="entry name" value="MraZ_sf"/>
</dbReference>
<evidence type="ECO:0000256" key="4">
    <source>
        <dbReference type="ARBA" id="ARBA00023015"/>
    </source>
</evidence>
<evidence type="ECO:0000313" key="9">
    <source>
        <dbReference type="EMBL" id="MBO8481157.1"/>
    </source>
</evidence>
<dbReference type="PANTHER" id="PTHR34701:SF1">
    <property type="entry name" value="TRANSCRIPTIONAL REGULATOR MRAZ"/>
    <property type="match status" value="1"/>
</dbReference>
<dbReference type="InterPro" id="IPR003444">
    <property type="entry name" value="MraZ"/>
</dbReference>
<dbReference type="CDD" id="cd16320">
    <property type="entry name" value="MraZ_N"/>
    <property type="match status" value="1"/>
</dbReference>
<keyword evidence="2 7" id="KW-0963">Cytoplasm</keyword>
<dbReference type="InterPro" id="IPR035644">
    <property type="entry name" value="MraZ_C"/>
</dbReference>
<evidence type="ECO:0000256" key="7">
    <source>
        <dbReference type="HAMAP-Rule" id="MF_01008"/>
    </source>
</evidence>
<evidence type="ECO:0000256" key="2">
    <source>
        <dbReference type="ARBA" id="ARBA00022490"/>
    </source>
</evidence>
<comment type="caution">
    <text evidence="9">The sequence shown here is derived from an EMBL/GenBank/DDBJ whole genome shotgun (WGS) entry which is preliminary data.</text>
</comment>
<dbReference type="InterPro" id="IPR020603">
    <property type="entry name" value="MraZ_dom"/>
</dbReference>
<reference evidence="9" key="2">
    <citation type="journal article" date="2021" name="PeerJ">
        <title>Extensive microbial diversity within the chicken gut microbiome revealed by metagenomics and culture.</title>
        <authorList>
            <person name="Gilroy R."/>
            <person name="Ravi A."/>
            <person name="Getino M."/>
            <person name="Pursley I."/>
            <person name="Horton D.L."/>
            <person name="Alikhan N.F."/>
            <person name="Baker D."/>
            <person name="Gharbi K."/>
            <person name="Hall N."/>
            <person name="Watson M."/>
            <person name="Adriaenssens E.M."/>
            <person name="Foster-Nyarko E."/>
            <person name="Jarju S."/>
            <person name="Secka A."/>
            <person name="Antonio M."/>
            <person name="Oren A."/>
            <person name="Chaudhuri R.R."/>
            <person name="La Ragione R."/>
            <person name="Hildebrand F."/>
            <person name="Pallen M.J."/>
        </authorList>
    </citation>
    <scope>NUCLEOTIDE SEQUENCE</scope>
    <source>
        <strain evidence="9">B3-2255</strain>
    </source>
</reference>
<dbReference type="HAMAP" id="MF_01008">
    <property type="entry name" value="MraZ"/>
    <property type="match status" value="1"/>
</dbReference>
<dbReference type="GO" id="GO:0005737">
    <property type="term" value="C:cytoplasm"/>
    <property type="evidence" value="ECO:0007669"/>
    <property type="project" value="UniProtKB-UniRule"/>
</dbReference>
<dbReference type="Pfam" id="PF02381">
    <property type="entry name" value="MraZ"/>
    <property type="match status" value="2"/>
</dbReference>
<dbReference type="AlphaFoldDB" id="A0A9D9NPM0"/>